<organism evidence="7 8">
    <name type="scientific">Oceanisphaera sediminis</name>
    <dbReference type="NCBI Taxonomy" id="981381"/>
    <lineage>
        <taxon>Bacteria</taxon>
        <taxon>Pseudomonadati</taxon>
        <taxon>Pseudomonadota</taxon>
        <taxon>Gammaproteobacteria</taxon>
        <taxon>Aeromonadales</taxon>
        <taxon>Aeromonadaceae</taxon>
        <taxon>Oceanisphaera</taxon>
    </lineage>
</organism>
<evidence type="ECO:0000313" key="7">
    <source>
        <dbReference type="EMBL" id="GAA3703359.1"/>
    </source>
</evidence>
<comment type="subcellular location">
    <subcellularLocation>
        <location evidence="5">Cell inner membrane</location>
        <topology evidence="5">Single-pass membrane protein</topology>
    </subcellularLocation>
</comment>
<keyword evidence="1 5" id="KW-1003">Cell membrane</keyword>
<keyword evidence="8" id="KW-1185">Reference proteome</keyword>
<dbReference type="EMBL" id="BAABDS010000010">
    <property type="protein sequence ID" value="GAA3703359.1"/>
    <property type="molecule type" value="Genomic_DNA"/>
</dbReference>
<evidence type="ECO:0000256" key="5">
    <source>
        <dbReference type="HAMAP-Rule" id="MF_01948"/>
    </source>
</evidence>
<reference evidence="8" key="1">
    <citation type="journal article" date="2019" name="Int. J. Syst. Evol. Microbiol.">
        <title>The Global Catalogue of Microorganisms (GCM) 10K type strain sequencing project: providing services to taxonomists for standard genome sequencing and annotation.</title>
        <authorList>
            <consortium name="The Broad Institute Genomics Platform"/>
            <consortium name="The Broad Institute Genome Sequencing Center for Infectious Disease"/>
            <person name="Wu L."/>
            <person name="Ma J."/>
        </authorList>
    </citation>
    <scope>NUCLEOTIDE SEQUENCE [LARGE SCALE GENOMIC DNA]</scope>
    <source>
        <strain evidence="8">JCM 17329</strain>
    </source>
</reference>
<dbReference type="Proteomes" id="UP001501479">
    <property type="component" value="Unassembled WGS sequence"/>
</dbReference>
<comment type="similarity">
    <text evidence="5">Belongs to the LapA family.</text>
</comment>
<evidence type="ECO:0000313" key="8">
    <source>
        <dbReference type="Proteomes" id="UP001501479"/>
    </source>
</evidence>
<evidence type="ECO:0000256" key="2">
    <source>
        <dbReference type="ARBA" id="ARBA00022692"/>
    </source>
</evidence>
<keyword evidence="5" id="KW-0175">Coiled coil</keyword>
<name>A0ABP7DBA2_9GAMM</name>
<comment type="caution">
    <text evidence="5">Lacks conserved residue(s) required for the propagation of feature annotation.</text>
</comment>
<evidence type="ECO:0000256" key="4">
    <source>
        <dbReference type="ARBA" id="ARBA00023136"/>
    </source>
</evidence>
<dbReference type="InterPro" id="IPR032906">
    <property type="entry name" value="LapA"/>
</dbReference>
<keyword evidence="4 5" id="KW-0472">Membrane</keyword>
<comment type="caution">
    <text evidence="7">The sequence shown here is derived from an EMBL/GenBank/DDBJ whole genome shotgun (WGS) entry which is preliminary data.</text>
</comment>
<keyword evidence="2 5" id="KW-0812">Transmembrane</keyword>
<dbReference type="Pfam" id="PF06305">
    <property type="entry name" value="LapA_dom"/>
    <property type="match status" value="1"/>
</dbReference>
<keyword evidence="5" id="KW-0997">Cell inner membrane</keyword>
<feature type="coiled-coil region" evidence="5">
    <location>
        <begin position="64"/>
        <end position="91"/>
    </location>
</feature>
<proteinExistence type="inferred from homology"/>
<comment type="function">
    <text evidence="5">Involved in the assembly of lipopolysaccharide (LPS).</text>
</comment>
<gene>
    <name evidence="5" type="primary">lapA</name>
    <name evidence="7" type="ORF">GCM10022421_07530</name>
</gene>
<dbReference type="RefSeq" id="WP_298716412.1">
    <property type="nucleotide sequence ID" value="NZ_BAABDS010000010.1"/>
</dbReference>
<sequence length="95" mass="10727">MKIIFGLVILAILFAVGLTLGSQNDQLVHVNYLLAQGDYRLSTLLAVVFVAGFFIGWLVFGLVLLRLKMNNSGLRKKVERQQRELEELRALPIKD</sequence>
<dbReference type="InterPro" id="IPR010445">
    <property type="entry name" value="LapA_dom"/>
</dbReference>
<evidence type="ECO:0000256" key="3">
    <source>
        <dbReference type="ARBA" id="ARBA00022989"/>
    </source>
</evidence>
<protein>
    <recommendedName>
        <fullName evidence="5">Probable lipopolysaccharide assembly protein A</fullName>
    </recommendedName>
</protein>
<accession>A0ABP7DBA2</accession>
<feature type="domain" description="Lipopolysaccharide assembly protein A" evidence="6">
    <location>
        <begin position="23"/>
        <end position="86"/>
    </location>
</feature>
<feature type="transmembrane region" description="Helical" evidence="5">
    <location>
        <begin position="45"/>
        <end position="67"/>
    </location>
</feature>
<evidence type="ECO:0000259" key="6">
    <source>
        <dbReference type="Pfam" id="PF06305"/>
    </source>
</evidence>
<dbReference type="HAMAP" id="MF_01948">
    <property type="entry name" value="LPS_assembly_LapA"/>
    <property type="match status" value="1"/>
</dbReference>
<evidence type="ECO:0000256" key="1">
    <source>
        <dbReference type="ARBA" id="ARBA00022475"/>
    </source>
</evidence>
<keyword evidence="3 5" id="KW-1133">Transmembrane helix</keyword>